<keyword evidence="2" id="KW-1185">Reference proteome</keyword>
<proteinExistence type="predicted"/>
<accession>A0ABS0NC96</accession>
<gene>
    <name evidence="1" type="ORF">H9Q10_09500</name>
</gene>
<dbReference type="RefSeq" id="WP_197903728.1">
    <property type="nucleotide sequence ID" value="NZ_JACSGR010000007.1"/>
</dbReference>
<sequence length="143" mass="16399">MQPYPPPSHPAHNLLRLSLLAGAVFLFAGCSLSSQLTRSMSKSIGKPFSEVVREHGQRPVFGPTRESNNRYRYTYKYYRTRYAGTENLGTYNNPGIGTGRTTYFAHVCYARDLIQTYWTDANGIVVDGTWHLSREWRIDCNER</sequence>
<evidence type="ECO:0000313" key="2">
    <source>
        <dbReference type="Proteomes" id="UP000768471"/>
    </source>
</evidence>
<evidence type="ECO:0008006" key="3">
    <source>
        <dbReference type="Google" id="ProtNLM"/>
    </source>
</evidence>
<comment type="caution">
    <text evidence="1">The sequence shown here is derived from an EMBL/GenBank/DDBJ whole genome shotgun (WGS) entry which is preliminary data.</text>
</comment>
<dbReference type="EMBL" id="JACSGR010000007">
    <property type="protein sequence ID" value="MBH5329899.1"/>
    <property type="molecule type" value="Genomic_DNA"/>
</dbReference>
<evidence type="ECO:0000313" key="1">
    <source>
        <dbReference type="EMBL" id="MBH5329899.1"/>
    </source>
</evidence>
<name>A0ABS0NC96_9NEIS</name>
<organism evidence="1 2">
    <name type="scientific">Eikenella glucosivorans</name>
    <dbReference type="NCBI Taxonomy" id="2766967"/>
    <lineage>
        <taxon>Bacteria</taxon>
        <taxon>Pseudomonadati</taxon>
        <taxon>Pseudomonadota</taxon>
        <taxon>Betaproteobacteria</taxon>
        <taxon>Neisseriales</taxon>
        <taxon>Neisseriaceae</taxon>
        <taxon>Eikenella</taxon>
    </lineage>
</organism>
<dbReference type="Proteomes" id="UP000768471">
    <property type="component" value="Unassembled WGS sequence"/>
</dbReference>
<protein>
    <recommendedName>
        <fullName evidence="3">Lipoprotein</fullName>
    </recommendedName>
</protein>
<reference evidence="1 2" key="1">
    <citation type="submission" date="2020-09" db="EMBL/GenBank/DDBJ databases">
        <title>Eikenella S3660 sp. nov., isolated from a throat swab.</title>
        <authorList>
            <person name="Buhl M."/>
        </authorList>
    </citation>
    <scope>NUCLEOTIDE SEQUENCE [LARGE SCALE GENOMIC DNA]</scope>
    <source>
        <strain evidence="1 2">S3360</strain>
    </source>
</reference>